<dbReference type="Gene3D" id="1.10.287.130">
    <property type="match status" value="1"/>
</dbReference>
<name>A0A1F5VDM3_9BACT</name>
<proteinExistence type="predicted"/>
<keyword evidence="4" id="KW-0808">Transferase</keyword>
<comment type="catalytic activity">
    <reaction evidence="1">
        <text>ATP + protein L-histidine = ADP + protein N-phospho-L-histidine.</text>
        <dbReference type="EC" id="2.7.13.3"/>
    </reaction>
</comment>
<dbReference type="SUPFAM" id="SSF47384">
    <property type="entry name" value="Homodimeric domain of signal transducing histidine kinase"/>
    <property type="match status" value="1"/>
</dbReference>
<evidence type="ECO:0000256" key="4">
    <source>
        <dbReference type="ARBA" id="ARBA00022679"/>
    </source>
</evidence>
<keyword evidence="3 9" id="KW-0597">Phosphoprotein</keyword>
<evidence type="ECO:0000256" key="9">
    <source>
        <dbReference type="PROSITE-ProRule" id="PRU00169"/>
    </source>
</evidence>
<dbReference type="InterPro" id="IPR005467">
    <property type="entry name" value="His_kinase_dom"/>
</dbReference>
<dbReference type="SUPFAM" id="SSF52172">
    <property type="entry name" value="CheY-like"/>
    <property type="match status" value="1"/>
</dbReference>
<dbReference type="EMBL" id="MFGW01000193">
    <property type="protein sequence ID" value="OGF61516.1"/>
    <property type="molecule type" value="Genomic_DNA"/>
</dbReference>
<dbReference type="PROSITE" id="PS50109">
    <property type="entry name" value="HIS_KIN"/>
    <property type="match status" value="1"/>
</dbReference>
<dbReference type="SMART" id="SM00387">
    <property type="entry name" value="HATPase_c"/>
    <property type="match status" value="1"/>
</dbReference>
<dbReference type="SMART" id="SM00448">
    <property type="entry name" value="REC"/>
    <property type="match status" value="1"/>
</dbReference>
<evidence type="ECO:0000259" key="11">
    <source>
        <dbReference type="PROSITE" id="PS50110"/>
    </source>
</evidence>
<dbReference type="InterPro" id="IPR001789">
    <property type="entry name" value="Sig_transdc_resp-reg_receiver"/>
</dbReference>
<evidence type="ECO:0000256" key="1">
    <source>
        <dbReference type="ARBA" id="ARBA00000085"/>
    </source>
</evidence>
<evidence type="ECO:0000256" key="5">
    <source>
        <dbReference type="ARBA" id="ARBA00022741"/>
    </source>
</evidence>
<dbReference type="InterPro" id="IPR003594">
    <property type="entry name" value="HATPase_dom"/>
</dbReference>
<evidence type="ECO:0000256" key="7">
    <source>
        <dbReference type="ARBA" id="ARBA00022840"/>
    </source>
</evidence>
<evidence type="ECO:0000313" key="13">
    <source>
        <dbReference type="EMBL" id="OGF61516.1"/>
    </source>
</evidence>
<dbReference type="InterPro" id="IPR003661">
    <property type="entry name" value="HisK_dim/P_dom"/>
</dbReference>
<dbReference type="SMART" id="SM00091">
    <property type="entry name" value="PAS"/>
    <property type="match status" value="1"/>
</dbReference>
<accession>A0A1F5VDM3</accession>
<dbReference type="STRING" id="1817863.A2Y62_01650"/>
<dbReference type="Pfam" id="PF02518">
    <property type="entry name" value="HATPase_c"/>
    <property type="match status" value="1"/>
</dbReference>
<dbReference type="Proteomes" id="UP000178943">
    <property type="component" value="Unassembled WGS sequence"/>
</dbReference>
<dbReference type="SUPFAM" id="SSF55785">
    <property type="entry name" value="PYP-like sensor domain (PAS domain)"/>
    <property type="match status" value="1"/>
</dbReference>
<evidence type="ECO:0000256" key="2">
    <source>
        <dbReference type="ARBA" id="ARBA00012438"/>
    </source>
</evidence>
<organism evidence="13 14">
    <name type="scientific">Candidatus Fischerbacteria bacterium RBG_13_37_8</name>
    <dbReference type="NCBI Taxonomy" id="1817863"/>
    <lineage>
        <taxon>Bacteria</taxon>
        <taxon>Candidatus Fischeribacteriota</taxon>
    </lineage>
</organism>
<keyword evidence="5" id="KW-0547">Nucleotide-binding</keyword>
<dbReference type="InterPro" id="IPR036890">
    <property type="entry name" value="HATPase_C_sf"/>
</dbReference>
<dbReference type="AlphaFoldDB" id="A0A1F5VDM3"/>
<evidence type="ECO:0000256" key="8">
    <source>
        <dbReference type="ARBA" id="ARBA00023012"/>
    </source>
</evidence>
<protein>
    <recommendedName>
        <fullName evidence="2">histidine kinase</fullName>
        <ecNumber evidence="2">2.7.13.3</ecNumber>
    </recommendedName>
</protein>
<evidence type="ECO:0000256" key="6">
    <source>
        <dbReference type="ARBA" id="ARBA00022777"/>
    </source>
</evidence>
<keyword evidence="8" id="KW-0902">Two-component regulatory system</keyword>
<feature type="domain" description="Response regulatory" evidence="11">
    <location>
        <begin position="399"/>
        <end position="515"/>
    </location>
</feature>
<dbReference type="NCBIfam" id="TIGR00229">
    <property type="entry name" value="sensory_box"/>
    <property type="match status" value="1"/>
</dbReference>
<evidence type="ECO:0000259" key="12">
    <source>
        <dbReference type="PROSITE" id="PS50112"/>
    </source>
</evidence>
<dbReference type="InterPro" id="IPR000014">
    <property type="entry name" value="PAS"/>
</dbReference>
<feature type="domain" description="PAS" evidence="12">
    <location>
        <begin position="16"/>
        <end position="79"/>
    </location>
</feature>
<dbReference type="Pfam" id="PF13426">
    <property type="entry name" value="PAS_9"/>
    <property type="match status" value="1"/>
</dbReference>
<dbReference type="PANTHER" id="PTHR43065">
    <property type="entry name" value="SENSOR HISTIDINE KINASE"/>
    <property type="match status" value="1"/>
</dbReference>
<dbReference type="InterPro" id="IPR011006">
    <property type="entry name" value="CheY-like_superfamily"/>
</dbReference>
<dbReference type="InterPro" id="IPR036097">
    <property type="entry name" value="HisK_dim/P_sf"/>
</dbReference>
<evidence type="ECO:0000256" key="3">
    <source>
        <dbReference type="ARBA" id="ARBA00022553"/>
    </source>
</evidence>
<dbReference type="Gene3D" id="3.40.50.2300">
    <property type="match status" value="1"/>
</dbReference>
<dbReference type="PROSITE" id="PS50110">
    <property type="entry name" value="RESPONSE_REGULATORY"/>
    <property type="match status" value="1"/>
</dbReference>
<dbReference type="EC" id="2.7.13.3" evidence="2"/>
<dbReference type="Gene3D" id="3.30.565.10">
    <property type="entry name" value="Histidine kinase-like ATPase, C-terminal domain"/>
    <property type="match status" value="1"/>
</dbReference>
<dbReference type="GO" id="GO:0000155">
    <property type="term" value="F:phosphorelay sensor kinase activity"/>
    <property type="evidence" value="ECO:0007669"/>
    <property type="project" value="InterPro"/>
</dbReference>
<dbReference type="CDD" id="cd00082">
    <property type="entry name" value="HisKA"/>
    <property type="match status" value="1"/>
</dbReference>
<dbReference type="Gene3D" id="3.30.450.20">
    <property type="entry name" value="PAS domain"/>
    <property type="match status" value="1"/>
</dbReference>
<dbReference type="PANTHER" id="PTHR43065:SF46">
    <property type="entry name" value="C4-DICARBOXYLATE TRANSPORT SENSOR PROTEIN DCTB"/>
    <property type="match status" value="1"/>
</dbReference>
<feature type="modified residue" description="4-aspartylphosphate" evidence="9">
    <location>
        <position position="450"/>
    </location>
</feature>
<evidence type="ECO:0000259" key="10">
    <source>
        <dbReference type="PROSITE" id="PS50109"/>
    </source>
</evidence>
<dbReference type="CDD" id="cd00130">
    <property type="entry name" value="PAS"/>
    <property type="match status" value="1"/>
</dbReference>
<keyword evidence="7" id="KW-0067">ATP-binding</keyword>
<dbReference type="PRINTS" id="PR00344">
    <property type="entry name" value="BCTRLSENSOR"/>
</dbReference>
<gene>
    <name evidence="13" type="ORF">A2Y62_01650</name>
</gene>
<dbReference type="Pfam" id="PF00072">
    <property type="entry name" value="Response_reg"/>
    <property type="match status" value="1"/>
</dbReference>
<evidence type="ECO:0000313" key="14">
    <source>
        <dbReference type="Proteomes" id="UP000178943"/>
    </source>
</evidence>
<dbReference type="InterPro" id="IPR035965">
    <property type="entry name" value="PAS-like_dom_sf"/>
</dbReference>
<feature type="domain" description="Histidine kinase" evidence="10">
    <location>
        <begin position="153"/>
        <end position="376"/>
    </location>
</feature>
<dbReference type="InterPro" id="IPR004358">
    <property type="entry name" value="Sig_transdc_His_kin-like_C"/>
</dbReference>
<dbReference type="GO" id="GO:0005524">
    <property type="term" value="F:ATP binding"/>
    <property type="evidence" value="ECO:0007669"/>
    <property type="project" value="UniProtKB-KW"/>
</dbReference>
<dbReference type="PROSITE" id="PS50112">
    <property type="entry name" value="PAS"/>
    <property type="match status" value="1"/>
</dbReference>
<comment type="caution">
    <text evidence="13">The sequence shown here is derived from an EMBL/GenBank/DDBJ whole genome shotgun (WGS) entry which is preliminary data.</text>
</comment>
<sequence>MKRGIFALQDSSAGFLFENIPIGAVIVAKDNRIIQSNKQICEIFGSTEEELISHQLQEHVHLEDRNNLLNYYARMFRGEQFNNLFSTYLVTKDGETKWITFNSLSINWEGKSAILSFVTDITELKHAQTELGLIEHDIVQSQKMKSLRTLAGGIAHDFNNLLLAIIGNIDRAMIKMKKNDLAYDQLEQAKSATFHAGGIIRQLLIFSQNQPMESRIINLNSVVDSVVKIISGVITSNIKTKVFIDPELENINGDARSIEQVIINLIINAQDALPDGGTIIIKTQNIMLNEQQCRSIPKSKPGSYVLLSVEDTGSGIAEEILPHIFDPFFSTKPLSMSTGLGLSIAYGVAKQHEGWINVTSQPGKGSLFDVYFPACLQEPEVEKEAEEFILESYKGAGQRILVVEDELHVRQFITDLLSENGYEVIECISIREAVQQFERLKGKIELLFCDVVLPDGNAFELADIIRARKPDCAILLSSGYVDEKAQYNKIKEGGFLFLQKPYNAEELLKFIKKAIEK</sequence>
<dbReference type="CDD" id="cd00156">
    <property type="entry name" value="REC"/>
    <property type="match status" value="1"/>
</dbReference>
<reference evidence="13 14" key="1">
    <citation type="journal article" date="2016" name="Nat. Commun.">
        <title>Thousands of microbial genomes shed light on interconnected biogeochemical processes in an aquifer system.</title>
        <authorList>
            <person name="Anantharaman K."/>
            <person name="Brown C.T."/>
            <person name="Hug L.A."/>
            <person name="Sharon I."/>
            <person name="Castelle C.J."/>
            <person name="Probst A.J."/>
            <person name="Thomas B.C."/>
            <person name="Singh A."/>
            <person name="Wilkins M.J."/>
            <person name="Karaoz U."/>
            <person name="Brodie E.L."/>
            <person name="Williams K.H."/>
            <person name="Hubbard S.S."/>
            <person name="Banfield J.F."/>
        </authorList>
    </citation>
    <scope>NUCLEOTIDE SEQUENCE [LARGE SCALE GENOMIC DNA]</scope>
</reference>
<dbReference type="SUPFAM" id="SSF55874">
    <property type="entry name" value="ATPase domain of HSP90 chaperone/DNA topoisomerase II/histidine kinase"/>
    <property type="match status" value="1"/>
</dbReference>
<keyword evidence="6" id="KW-0418">Kinase</keyword>